<dbReference type="EMBL" id="KV425907">
    <property type="protein sequence ID" value="KZV99763.1"/>
    <property type="molecule type" value="Genomic_DNA"/>
</dbReference>
<dbReference type="Proteomes" id="UP000077266">
    <property type="component" value="Unassembled WGS sequence"/>
</dbReference>
<proteinExistence type="predicted"/>
<accession>A0A165MU70</accession>
<organism evidence="1 2">
    <name type="scientific">Exidia glandulosa HHB12029</name>
    <dbReference type="NCBI Taxonomy" id="1314781"/>
    <lineage>
        <taxon>Eukaryota</taxon>
        <taxon>Fungi</taxon>
        <taxon>Dikarya</taxon>
        <taxon>Basidiomycota</taxon>
        <taxon>Agaricomycotina</taxon>
        <taxon>Agaricomycetes</taxon>
        <taxon>Auriculariales</taxon>
        <taxon>Exidiaceae</taxon>
        <taxon>Exidia</taxon>
    </lineage>
</organism>
<evidence type="ECO:0000313" key="2">
    <source>
        <dbReference type="Proteomes" id="UP000077266"/>
    </source>
</evidence>
<reference evidence="1 2" key="1">
    <citation type="journal article" date="2016" name="Mol. Biol. Evol.">
        <title>Comparative Genomics of Early-Diverging Mushroom-Forming Fungi Provides Insights into the Origins of Lignocellulose Decay Capabilities.</title>
        <authorList>
            <person name="Nagy L.G."/>
            <person name="Riley R."/>
            <person name="Tritt A."/>
            <person name="Adam C."/>
            <person name="Daum C."/>
            <person name="Floudas D."/>
            <person name="Sun H."/>
            <person name="Yadav J.S."/>
            <person name="Pangilinan J."/>
            <person name="Larsson K.H."/>
            <person name="Matsuura K."/>
            <person name="Barry K."/>
            <person name="Labutti K."/>
            <person name="Kuo R."/>
            <person name="Ohm R.A."/>
            <person name="Bhattacharya S.S."/>
            <person name="Shirouzu T."/>
            <person name="Yoshinaga Y."/>
            <person name="Martin F.M."/>
            <person name="Grigoriev I.V."/>
            <person name="Hibbett D.S."/>
        </authorList>
    </citation>
    <scope>NUCLEOTIDE SEQUENCE [LARGE SCALE GENOMIC DNA]</scope>
    <source>
        <strain evidence="1 2">HHB12029</strain>
    </source>
</reference>
<dbReference type="InParanoid" id="A0A165MU70"/>
<dbReference type="AlphaFoldDB" id="A0A165MU70"/>
<protein>
    <submittedName>
        <fullName evidence="1">Uncharacterized protein</fullName>
    </submittedName>
</protein>
<name>A0A165MU70_EXIGL</name>
<keyword evidence="2" id="KW-1185">Reference proteome</keyword>
<gene>
    <name evidence="1" type="ORF">EXIGLDRAFT_724313</name>
</gene>
<evidence type="ECO:0000313" key="1">
    <source>
        <dbReference type="EMBL" id="KZV99763.1"/>
    </source>
</evidence>
<sequence>MISAGALDVFPHDATFFASVQEIEITDITDISILCSSTPVARMLAAVPRIILRSAPSVSTVELTWETCVRIFTVLGLHDQPHFPDRLDLYNIELKRPRWVLENGEMEERRFLLRMRMYDSQGNSVRSRSSV</sequence>